<evidence type="ECO:0000259" key="2">
    <source>
        <dbReference type="Pfam" id="PF20151"/>
    </source>
</evidence>
<accession>A0AAW0GSB8</accession>
<proteinExistence type="predicted"/>
<evidence type="ECO:0000313" key="3">
    <source>
        <dbReference type="EMBL" id="KAK7692446.1"/>
    </source>
</evidence>
<feature type="transmembrane region" description="Helical" evidence="1">
    <location>
        <begin position="249"/>
        <end position="270"/>
    </location>
</feature>
<sequence>MTAFEVPQVVQNLIHTAQQESYAVVAATTLWAYDIVMAFPGEVEMFSRGFGVSGFVYLAARLTLSGFVVSMVNLVPLIAAFARNEGCQAIVQIAEWFMVLSMILNSLLFVFRVRAVYLNSRKVTIIFSLLWLTTLSHLLPPIASALHISGGDDCDAILEMKPWVVTGFIVTAIFDTAVFVAISMQVLGFTGTVHTRKERMLSFLNGKELGRITRAVLQTGQLYYLVTVVVGIFLIFGLVSSRLSGPTRSAFATIGVVLQNITACAVFRLVKLRSIRPGSSVIPTSQEMGTIRFARVVPQIQGSNPSDSMLAS</sequence>
<evidence type="ECO:0000256" key="1">
    <source>
        <dbReference type="SAM" id="Phobius"/>
    </source>
</evidence>
<feature type="transmembrane region" description="Helical" evidence="1">
    <location>
        <begin position="123"/>
        <end position="143"/>
    </location>
</feature>
<name>A0AAW0GSB8_9APHY</name>
<comment type="caution">
    <text evidence="3">The sequence shown here is derived from an EMBL/GenBank/DDBJ whole genome shotgun (WGS) entry which is preliminary data.</text>
</comment>
<dbReference type="EMBL" id="JASBNA010000004">
    <property type="protein sequence ID" value="KAK7692446.1"/>
    <property type="molecule type" value="Genomic_DNA"/>
</dbReference>
<feature type="transmembrane region" description="Helical" evidence="1">
    <location>
        <begin position="55"/>
        <end position="81"/>
    </location>
</feature>
<keyword evidence="1" id="KW-0812">Transmembrane</keyword>
<dbReference type="AlphaFoldDB" id="A0AAW0GSB8"/>
<protein>
    <recommendedName>
        <fullName evidence="2">DUF6533 domain-containing protein</fullName>
    </recommendedName>
</protein>
<feature type="transmembrane region" description="Helical" evidence="1">
    <location>
        <begin position="93"/>
        <end position="111"/>
    </location>
</feature>
<keyword evidence="4" id="KW-1185">Reference proteome</keyword>
<evidence type="ECO:0000313" key="4">
    <source>
        <dbReference type="Proteomes" id="UP001385951"/>
    </source>
</evidence>
<reference evidence="3 4" key="1">
    <citation type="submission" date="2022-09" db="EMBL/GenBank/DDBJ databases">
        <authorList>
            <person name="Palmer J.M."/>
        </authorList>
    </citation>
    <scope>NUCLEOTIDE SEQUENCE [LARGE SCALE GENOMIC DNA]</scope>
    <source>
        <strain evidence="3 4">DSM 7382</strain>
    </source>
</reference>
<feature type="transmembrane region" description="Helical" evidence="1">
    <location>
        <begin position="222"/>
        <end position="243"/>
    </location>
</feature>
<dbReference type="InterPro" id="IPR045340">
    <property type="entry name" value="DUF6533"/>
</dbReference>
<gene>
    <name evidence="3" type="ORF">QCA50_004071</name>
</gene>
<dbReference type="Proteomes" id="UP001385951">
    <property type="component" value="Unassembled WGS sequence"/>
</dbReference>
<keyword evidence="1" id="KW-0472">Membrane</keyword>
<feature type="domain" description="DUF6533" evidence="2">
    <location>
        <begin position="22"/>
        <end position="62"/>
    </location>
</feature>
<dbReference type="Pfam" id="PF20151">
    <property type="entry name" value="DUF6533"/>
    <property type="match status" value="1"/>
</dbReference>
<organism evidence="3 4">
    <name type="scientific">Cerrena zonata</name>
    <dbReference type="NCBI Taxonomy" id="2478898"/>
    <lineage>
        <taxon>Eukaryota</taxon>
        <taxon>Fungi</taxon>
        <taxon>Dikarya</taxon>
        <taxon>Basidiomycota</taxon>
        <taxon>Agaricomycotina</taxon>
        <taxon>Agaricomycetes</taxon>
        <taxon>Polyporales</taxon>
        <taxon>Cerrenaceae</taxon>
        <taxon>Cerrena</taxon>
    </lineage>
</organism>
<keyword evidence="1" id="KW-1133">Transmembrane helix</keyword>
<feature type="transmembrane region" description="Helical" evidence="1">
    <location>
        <begin position="163"/>
        <end position="190"/>
    </location>
</feature>